<feature type="domain" description="Tyr recombinase" evidence="2">
    <location>
        <begin position="1"/>
        <end position="95"/>
    </location>
</feature>
<dbReference type="STRING" id="619805.SAMN05660477_00853"/>
<dbReference type="InterPro" id="IPR002104">
    <property type="entry name" value="Integrase_catalytic"/>
</dbReference>
<dbReference type="AlphaFoldDB" id="A0A1T5DN37"/>
<accession>A0A1T5DN37</accession>
<sequence length="110" mass="12480">MGKYKNHLVTINSKKRQPVYTNKKVNEYLKTIAENCEITKKLTFHVARHSFATTGTLANGVSIESVSKMLGHKNIKTTQHYAKILDKKVGDDMLALHALLQKKEDQKKQA</sequence>
<dbReference type="Gene3D" id="1.10.443.10">
    <property type="entry name" value="Intergrase catalytic core"/>
    <property type="match status" value="1"/>
</dbReference>
<reference evidence="3 4" key="1">
    <citation type="submission" date="2017-02" db="EMBL/GenBank/DDBJ databases">
        <authorList>
            <person name="Peterson S.W."/>
        </authorList>
    </citation>
    <scope>NUCLEOTIDE SEQUENCE [LARGE SCALE GENOMIC DNA]</scope>
    <source>
        <strain evidence="3 4">DSM 22323</strain>
    </source>
</reference>
<dbReference type="RefSeq" id="WP_079666123.1">
    <property type="nucleotide sequence ID" value="NZ_FUYZ01000002.1"/>
</dbReference>
<evidence type="ECO:0000313" key="3">
    <source>
        <dbReference type="EMBL" id="SKB72903.1"/>
    </source>
</evidence>
<gene>
    <name evidence="3" type="ORF">SAMN05660477_00853</name>
</gene>
<evidence type="ECO:0000256" key="1">
    <source>
        <dbReference type="ARBA" id="ARBA00023172"/>
    </source>
</evidence>
<organism evidence="3 4">
    <name type="scientific">Soonwooa buanensis</name>
    <dbReference type="NCBI Taxonomy" id="619805"/>
    <lineage>
        <taxon>Bacteria</taxon>
        <taxon>Pseudomonadati</taxon>
        <taxon>Bacteroidota</taxon>
        <taxon>Flavobacteriia</taxon>
        <taxon>Flavobacteriales</taxon>
        <taxon>Weeksellaceae</taxon>
        <taxon>Chryseobacterium group</taxon>
        <taxon>Soonwooa</taxon>
    </lineage>
</organism>
<dbReference type="GO" id="GO:0006310">
    <property type="term" value="P:DNA recombination"/>
    <property type="evidence" value="ECO:0007669"/>
    <property type="project" value="UniProtKB-KW"/>
</dbReference>
<name>A0A1T5DN37_9FLAO</name>
<protein>
    <submittedName>
        <fullName evidence="3">Phage integrase family protein</fullName>
    </submittedName>
</protein>
<dbReference type="EMBL" id="FUYZ01000002">
    <property type="protein sequence ID" value="SKB72903.1"/>
    <property type="molecule type" value="Genomic_DNA"/>
</dbReference>
<evidence type="ECO:0000313" key="4">
    <source>
        <dbReference type="Proteomes" id="UP000191112"/>
    </source>
</evidence>
<dbReference type="PROSITE" id="PS51898">
    <property type="entry name" value="TYR_RECOMBINASE"/>
    <property type="match status" value="1"/>
</dbReference>
<evidence type="ECO:0000259" key="2">
    <source>
        <dbReference type="PROSITE" id="PS51898"/>
    </source>
</evidence>
<dbReference type="Pfam" id="PF00589">
    <property type="entry name" value="Phage_integrase"/>
    <property type="match status" value="1"/>
</dbReference>
<dbReference type="OrthoDB" id="1098628at2"/>
<dbReference type="GO" id="GO:0003677">
    <property type="term" value="F:DNA binding"/>
    <property type="evidence" value="ECO:0007669"/>
    <property type="project" value="InterPro"/>
</dbReference>
<dbReference type="GO" id="GO:0015074">
    <property type="term" value="P:DNA integration"/>
    <property type="evidence" value="ECO:0007669"/>
    <property type="project" value="InterPro"/>
</dbReference>
<proteinExistence type="predicted"/>
<keyword evidence="1" id="KW-0233">DNA recombination</keyword>
<dbReference type="Proteomes" id="UP000191112">
    <property type="component" value="Unassembled WGS sequence"/>
</dbReference>
<dbReference type="InterPro" id="IPR011010">
    <property type="entry name" value="DNA_brk_join_enz"/>
</dbReference>
<dbReference type="SUPFAM" id="SSF56349">
    <property type="entry name" value="DNA breaking-rejoining enzymes"/>
    <property type="match status" value="1"/>
</dbReference>
<keyword evidence="4" id="KW-1185">Reference proteome</keyword>
<dbReference type="InterPro" id="IPR013762">
    <property type="entry name" value="Integrase-like_cat_sf"/>
</dbReference>